<keyword evidence="3" id="KW-1185">Reference proteome</keyword>
<keyword evidence="1" id="KW-0812">Transmembrane</keyword>
<keyword evidence="1" id="KW-1133">Transmembrane helix</keyword>
<gene>
    <name evidence="2" type="primary">ccoS</name>
    <name evidence="2" type="ORF">AB4874_04135</name>
</gene>
<dbReference type="PANTHER" id="PTHR41532:SF1">
    <property type="entry name" value="FIXS PROTEIN"/>
    <property type="match status" value="1"/>
</dbReference>
<sequence>MDVLIYFIPISLFLGGIGLTAFWWSIKNRQYEDPKGDAERILSDEFDDRPKQE</sequence>
<dbReference type="Proteomes" id="UP001557465">
    <property type="component" value="Unassembled WGS sequence"/>
</dbReference>
<protein>
    <submittedName>
        <fullName evidence="2">Cbb3-type cytochrome oxidase assembly protein CcoS</fullName>
    </submittedName>
</protein>
<dbReference type="RefSeq" id="WP_295531686.1">
    <property type="nucleotide sequence ID" value="NZ_JBFRYC010000002.1"/>
</dbReference>
<proteinExistence type="predicted"/>
<evidence type="ECO:0000313" key="2">
    <source>
        <dbReference type="EMBL" id="MEX1660840.1"/>
    </source>
</evidence>
<comment type="caution">
    <text evidence="2">The sequence shown here is derived from an EMBL/GenBank/DDBJ whole genome shotgun (WGS) entry which is preliminary data.</text>
</comment>
<dbReference type="EMBL" id="JBFRYC010000002">
    <property type="protein sequence ID" value="MEX1660840.1"/>
    <property type="molecule type" value="Genomic_DNA"/>
</dbReference>
<evidence type="ECO:0000313" key="3">
    <source>
        <dbReference type="Proteomes" id="UP001557465"/>
    </source>
</evidence>
<feature type="transmembrane region" description="Helical" evidence="1">
    <location>
        <begin position="6"/>
        <end position="26"/>
    </location>
</feature>
<dbReference type="Pfam" id="PF03597">
    <property type="entry name" value="FixS"/>
    <property type="match status" value="1"/>
</dbReference>
<reference evidence="2 3" key="1">
    <citation type="journal article" date="2011" name="Int. J. Syst. Evol. Microbiol.">
        <title>Zhongshania antarctica gen. nov., sp. nov. and Zhongshania guokunii sp. nov., gammaproteobacteria respectively isolated from coastal attached (fast) ice and surface seawater of the Antarctic.</title>
        <authorList>
            <person name="Li H.J."/>
            <person name="Zhang X.Y."/>
            <person name="Chen C.X."/>
            <person name="Zhang Y.J."/>
            <person name="Gao Z.M."/>
            <person name="Yu Y."/>
            <person name="Chen X.L."/>
            <person name="Chen B."/>
            <person name="Zhang Y.Z."/>
        </authorList>
    </citation>
    <scope>NUCLEOTIDE SEQUENCE [LARGE SCALE GENOMIC DNA]</scope>
    <source>
        <strain evidence="2 3">15-R06ZXC-3</strain>
    </source>
</reference>
<dbReference type="InterPro" id="IPR004714">
    <property type="entry name" value="Cyt_oxidase_maturation_cbb3"/>
</dbReference>
<evidence type="ECO:0000256" key="1">
    <source>
        <dbReference type="SAM" id="Phobius"/>
    </source>
</evidence>
<dbReference type="PANTHER" id="PTHR41532">
    <property type="entry name" value="FIXS PROTEIN"/>
    <property type="match status" value="1"/>
</dbReference>
<organism evidence="2 3">
    <name type="scientific">Thioclava arctica</name>
    <dbReference type="NCBI Taxonomy" id="3238301"/>
    <lineage>
        <taxon>Bacteria</taxon>
        <taxon>Pseudomonadati</taxon>
        <taxon>Pseudomonadota</taxon>
        <taxon>Alphaproteobacteria</taxon>
        <taxon>Rhodobacterales</taxon>
        <taxon>Paracoccaceae</taxon>
        <taxon>Thioclava</taxon>
    </lineage>
</organism>
<accession>A0ABV3TH42</accession>
<name>A0ABV3TH42_9RHOB</name>
<dbReference type="NCBIfam" id="TIGR00847">
    <property type="entry name" value="ccoS"/>
    <property type="match status" value="1"/>
</dbReference>
<keyword evidence="1" id="KW-0472">Membrane</keyword>